<dbReference type="EMBL" id="CP011125">
    <property type="protein sequence ID" value="AKF10496.1"/>
    <property type="molecule type" value="Genomic_DNA"/>
</dbReference>
<comment type="subcellular location">
    <subcellularLocation>
        <location evidence="1">Membrane</location>
        <topology evidence="1">Single-pass membrane protein</topology>
    </subcellularLocation>
</comment>
<dbReference type="InterPro" id="IPR050685">
    <property type="entry name" value="LDLR"/>
</dbReference>
<organism evidence="8 9">
    <name type="scientific">Sandaracinus amylolyticus</name>
    <dbReference type="NCBI Taxonomy" id="927083"/>
    <lineage>
        <taxon>Bacteria</taxon>
        <taxon>Pseudomonadati</taxon>
        <taxon>Myxococcota</taxon>
        <taxon>Polyangia</taxon>
        <taxon>Polyangiales</taxon>
        <taxon>Sandaracinaceae</taxon>
        <taxon>Sandaracinus</taxon>
    </lineage>
</organism>
<dbReference type="OrthoDB" id="68195at2"/>
<keyword evidence="5" id="KW-0472">Membrane</keyword>
<dbReference type="Pfam" id="PF11617">
    <property type="entry name" value="Cu-binding_MopE"/>
    <property type="match status" value="14"/>
</dbReference>
<gene>
    <name evidence="8" type="ORF">DB32_007645</name>
</gene>
<keyword evidence="3" id="KW-0677">Repeat</keyword>
<dbReference type="GO" id="GO:0005886">
    <property type="term" value="C:plasma membrane"/>
    <property type="evidence" value="ECO:0007669"/>
    <property type="project" value="TreeGrafter"/>
</dbReference>
<protein>
    <submittedName>
        <fullName evidence="8">Tryptophan synthase alpha chain</fullName>
    </submittedName>
</protein>
<evidence type="ECO:0000256" key="3">
    <source>
        <dbReference type="ARBA" id="ARBA00022737"/>
    </source>
</evidence>
<evidence type="ECO:0000259" key="7">
    <source>
        <dbReference type="PROSITE" id="PS50234"/>
    </source>
</evidence>
<feature type="region of interest" description="Disordered" evidence="6">
    <location>
        <begin position="741"/>
        <end position="841"/>
    </location>
</feature>
<dbReference type="PANTHER" id="PTHR24270:SF59">
    <property type="entry name" value="LDL RECEPTOR REPEAT-CONTAINING PROTEIN EGG-1-RELATED"/>
    <property type="match status" value="1"/>
</dbReference>
<dbReference type="InterPro" id="IPR024038">
    <property type="entry name" value="MYXO-CTERM"/>
</dbReference>
<dbReference type="Gene3D" id="3.40.50.410">
    <property type="entry name" value="von Willebrand factor, type A domain"/>
    <property type="match status" value="1"/>
</dbReference>
<evidence type="ECO:0000313" key="8">
    <source>
        <dbReference type="EMBL" id="AKF10496.1"/>
    </source>
</evidence>
<dbReference type="SMART" id="SM00327">
    <property type="entry name" value="VWA"/>
    <property type="match status" value="1"/>
</dbReference>
<evidence type="ECO:0000313" key="9">
    <source>
        <dbReference type="Proteomes" id="UP000034883"/>
    </source>
</evidence>
<sequence length="2050" mass="207930">MHVGHAYGEGIAALMVSKSIPESTVAVIDPESGTSSGASTGTDVRIAPGDVILFRINYFGMPDRVARGINAYITEFVPPNTEVVGVRLIDPTTLTAYPGGRTIAPNHPGLALDRCTSGGSCGTYTLPCTGGAGCSGGTRSVPEGALSQLYGDTGFFYSTDARTQRTPANAFLTYFNGQSMAGRPPTFAASISPILGLDGVTTFFGHTPWDVDQVYAFGIANSDGNRSGNQGNGDTPFQYGSPVAGPQTHYLYEATDLSVGGADPPTDVVFNHVVGPWQRIRYAGARIGTGTTATYTASDTRRSIDASATGFDVRPANPLPAATNAVRAAIGELRAGEAGILEIALRVIDTPLDPVMMRDANCAESFGGGPSSSNAGQDNPWGFVIPSPGCVFLNNQFDLTPDRMLTDNGERITYTLHGMNLSTLPQTNVVVTADYDSSRGALVPGSATGAPSSAMCGTRPCLRWVLGTLDPGEEYTFTFQYDVSGTGQISLVSYANYTSTQLPAPGFTTQAVTLSRPTPVLRASFTQPLTAQAAGSNVVLSGTLQNWGTQAASLDPAQMLLPAGWTVVSGPTLGTTSLGPRTSITTPTSTPISVTLRAPAGTAAGLYDLDFKLFWSASNYGGSFEAFFPTAVRVPIGQPRSDRPVIDCSRVLSSATTIVGTHTESNASTVVRVFFNNIERGSDASTAGGAWDVGTFGPGSTFGALYGGLEVTATAQAPGELVSLPSEPCFVTHVPGCSDGLDNDGDGDVDFPGDSGCSGPGDNDERDVQCSDGVDNDGDGRVDFPADPECNGPDDGTEGGAPACSNGVDDDGDGRVDYPADPDCSSSSDRDEVTRRACSDGLDNDGDGRIDFGLGATNDEGCHSANDTSEGPFVYAPGDVRPRILLVFDTSGSMNWHTCADQFTGGDGSGECLGGDVACATCGASGCGNGIADDSRIARARAGVSDVVAAFGDVEMGLMRFRQRATSFACPSANATAASGGWAGSGAVCGEYAAGDLLVGFSPENEYSILEWLDGSDNYGGTAPAGLDLELRGSGTTPLAGSLASAQAYLADVRTDDPRSSCRPYEVILLTDGAETCGGDPIDAATDLRTAGFPVNVIGFANSPDASAQLNAIASNGGTGSAIFVDDSAALSAAIADIVNGSIRTELCNGGDDDCDTLVDEGFVLYCNRPGGVTSPTLCTDPGETQCNGVDDNCDGRIDEGLRNRCGACGAEPPEVCNGVDDDCDGVADENNVCAGCRPEAELCDDVDNDCDGRTDEGLARVCGTDVGACTVGQEVCTAGAWGTCSGTGPATETCDNVDNDCDGVIDGLTRPCGTSVGVCRPGTETCTASVWGACVGAVGASPEICNTLDDDCDGVVDDGNPGGGGACGTALGECNPGALSCVAGALVCSGGTGPTPETCDNQDDDCDGRVDEELPTGASCGACGAGLMRCVGGTMTCTGDRAPGTEICNGADDDCDTRIDEGNPGGGVTCGTSTGACEPGRTQCTGGAIVCTGGTGPATESCNTIDDDCDNLVDEGNPGGGAECGGSDAGECERGTEVCVGGALVCVGESGPQPERCDGLDNDCNGSVDEGNPGGGAACGDDTGECTAGTTMCQGGTLVCSGGRGPVEEVCNDLDDDCDGVVDDGLSVGAPCGEGTGECTPGRLTCVGGEIVCEGGNGPINESCNNLDDDCDTRIDEEVPSAVCGETEGVCEPGTLTCIGGRQVCTGGTPRGREVCDCDDDDCDMMVDEDPDGTLCPPGSACVDCACALPCADSEFARCPAGRVPQTNDEGMCFCVAPRCDDTACAGETVMDGDEVFCAPGMEAEGIPSCACHNNRCTYACEDVDCSAEGLRCEPFSGTCQVDDCRSFPCPAGEICDRTAPDPVCVPDPCATAGCTAEQACRAGVCETSCAEVSCEDGERCTSGECLVNPCADVSCGGERVCDPTTGECTTNLCGDVVCSSGDVCDPLTGLCRRDRCLDLQCPEGQRCSGGECELVVVPRLDGGPPLDDGGSDVDAGPDGGDGTVRVLAAGGGGCLCTAAGTGESSRAPWAMAMLAALGLVLVARRRVR</sequence>
<dbReference type="NCBIfam" id="TIGR03901">
    <property type="entry name" value="MYXO-CTERM"/>
    <property type="match status" value="1"/>
</dbReference>
<evidence type="ECO:0000256" key="5">
    <source>
        <dbReference type="ARBA" id="ARBA00023136"/>
    </source>
</evidence>
<accession>A0A0F6W949</accession>
<dbReference type="Proteomes" id="UP000034883">
    <property type="component" value="Chromosome"/>
</dbReference>
<feature type="compositionally biased region" description="Acidic residues" evidence="6">
    <location>
        <begin position="741"/>
        <end position="751"/>
    </location>
</feature>
<evidence type="ECO:0000256" key="6">
    <source>
        <dbReference type="SAM" id="MobiDB-lite"/>
    </source>
</evidence>
<dbReference type="InterPro" id="IPR036465">
    <property type="entry name" value="vWFA_dom_sf"/>
</dbReference>
<keyword evidence="9" id="KW-1185">Reference proteome</keyword>
<proteinExistence type="predicted"/>
<keyword evidence="2" id="KW-0812">Transmembrane</keyword>
<feature type="domain" description="VWFA" evidence="7">
    <location>
        <begin position="1028"/>
        <end position="1139"/>
    </location>
</feature>
<keyword evidence="4" id="KW-1133">Transmembrane helix</keyword>
<dbReference type="RefSeq" id="WP_053237460.1">
    <property type="nucleotide sequence ID" value="NZ_CP011125.1"/>
</dbReference>
<dbReference type="STRING" id="927083.DB32_007645"/>
<evidence type="ECO:0000256" key="4">
    <source>
        <dbReference type="ARBA" id="ARBA00022989"/>
    </source>
</evidence>
<dbReference type="PROSITE" id="PS50234">
    <property type="entry name" value="VWFA"/>
    <property type="match status" value="1"/>
</dbReference>
<dbReference type="SUPFAM" id="SSF53300">
    <property type="entry name" value="vWA-like"/>
    <property type="match status" value="1"/>
</dbReference>
<name>A0A0F6W949_9BACT</name>
<dbReference type="InterPro" id="IPR021655">
    <property type="entry name" value="Put_metal-bd"/>
</dbReference>
<feature type="compositionally biased region" description="Basic and acidic residues" evidence="6">
    <location>
        <begin position="828"/>
        <end position="838"/>
    </location>
</feature>
<evidence type="ECO:0000256" key="2">
    <source>
        <dbReference type="ARBA" id="ARBA00022692"/>
    </source>
</evidence>
<dbReference type="KEGG" id="samy:DB32_007645"/>
<dbReference type="InterPro" id="IPR002035">
    <property type="entry name" value="VWF_A"/>
</dbReference>
<dbReference type="Pfam" id="PF00092">
    <property type="entry name" value="VWA"/>
    <property type="match status" value="1"/>
</dbReference>
<feature type="region of interest" description="Disordered" evidence="6">
    <location>
        <begin position="1985"/>
        <end position="2004"/>
    </location>
</feature>
<evidence type="ECO:0000256" key="1">
    <source>
        <dbReference type="ARBA" id="ARBA00004167"/>
    </source>
</evidence>
<dbReference type="PANTHER" id="PTHR24270">
    <property type="entry name" value="LOW-DENSITY LIPOPROTEIN RECEPTOR-RELATED"/>
    <property type="match status" value="1"/>
</dbReference>
<reference evidence="8 9" key="1">
    <citation type="submission" date="2015-03" db="EMBL/GenBank/DDBJ databases">
        <title>Genome assembly of Sandaracinus amylolyticus DSM 53668.</title>
        <authorList>
            <person name="Sharma G."/>
            <person name="Subramanian S."/>
        </authorList>
    </citation>
    <scope>NUCLEOTIDE SEQUENCE [LARGE SCALE GENOMIC DNA]</scope>
    <source>
        <strain evidence="8 9">DSM 53668</strain>
    </source>
</reference>